<dbReference type="EMBL" id="FOBB01000001">
    <property type="protein sequence ID" value="SEL01824.1"/>
    <property type="molecule type" value="Genomic_DNA"/>
</dbReference>
<dbReference type="AlphaFoldDB" id="A0A1H7LS75"/>
<sequence length="374" mass="41892">MGKAFLLLLCLHVQLGVLAQKKPAAVKIPLTADRWTFTPGTVIFAEYNGVPALQILANKPPVVFNGFNFTNGTIEFDMAPADSSMFTGIYFRRQNDKESEYFYLRVSGGEKPGVLWSIQYAPIIQGVNLWDMLPQYQGPAAYKKKEWNHIKLVVSGMQMLIYINDMSRPVMEVPRLEGNTTQGGLAFDGKTAIANLVVTPNEVAGLLPAEGIDPLAHDPRYLREWSVSQPQPLPNGQELFAGALPPKETVWENITAERRGLVNLTRRFGLSESRRVVWLKVKLKAATEQKRVVNLGFSDEIWVFINGQLLFVDKNLYARPIMKAPEGRCSIENASFTLPLKAGENELLVGLSNDFYGWGIIARLDDMEYVEVEK</sequence>
<keyword evidence="1" id="KW-0732">Signal</keyword>
<feature type="signal peptide" evidence="1">
    <location>
        <begin position="1"/>
        <end position="19"/>
    </location>
</feature>
<dbReference type="Proteomes" id="UP000198984">
    <property type="component" value="Unassembled WGS sequence"/>
</dbReference>
<feature type="chain" id="PRO_5011610971" description="3-keto-disaccharide hydrolase domain-containing protein" evidence="1">
    <location>
        <begin position="20"/>
        <end position="374"/>
    </location>
</feature>
<keyword evidence="3" id="KW-1185">Reference proteome</keyword>
<proteinExistence type="predicted"/>
<reference evidence="2 3" key="1">
    <citation type="submission" date="2016-10" db="EMBL/GenBank/DDBJ databases">
        <authorList>
            <person name="de Groot N.N."/>
        </authorList>
    </citation>
    <scope>NUCLEOTIDE SEQUENCE [LARGE SCALE GENOMIC DNA]</scope>
    <source>
        <strain evidence="2 3">DSM 21039</strain>
    </source>
</reference>
<evidence type="ECO:0008006" key="4">
    <source>
        <dbReference type="Google" id="ProtNLM"/>
    </source>
</evidence>
<gene>
    <name evidence="2" type="ORF">SAMN04488505_1011325</name>
</gene>
<protein>
    <recommendedName>
        <fullName evidence="4">3-keto-disaccharide hydrolase domain-containing protein</fullName>
    </recommendedName>
</protein>
<name>A0A1H7LS75_9BACT</name>
<accession>A0A1H7LS75</accession>
<dbReference type="OrthoDB" id="2634655at2"/>
<evidence type="ECO:0000313" key="2">
    <source>
        <dbReference type="EMBL" id="SEL01824.1"/>
    </source>
</evidence>
<dbReference type="STRING" id="573321.SAMN04488505_1011325"/>
<dbReference type="RefSeq" id="WP_089907748.1">
    <property type="nucleotide sequence ID" value="NZ_FOBB01000001.1"/>
</dbReference>
<dbReference type="Gene3D" id="2.60.120.560">
    <property type="entry name" value="Exo-inulinase, domain 1"/>
    <property type="match status" value="1"/>
</dbReference>
<evidence type="ECO:0000256" key="1">
    <source>
        <dbReference type="SAM" id="SignalP"/>
    </source>
</evidence>
<organism evidence="2 3">
    <name type="scientific">Chitinophaga rupis</name>
    <dbReference type="NCBI Taxonomy" id="573321"/>
    <lineage>
        <taxon>Bacteria</taxon>
        <taxon>Pseudomonadati</taxon>
        <taxon>Bacteroidota</taxon>
        <taxon>Chitinophagia</taxon>
        <taxon>Chitinophagales</taxon>
        <taxon>Chitinophagaceae</taxon>
        <taxon>Chitinophaga</taxon>
    </lineage>
</organism>
<evidence type="ECO:0000313" key="3">
    <source>
        <dbReference type="Proteomes" id="UP000198984"/>
    </source>
</evidence>